<evidence type="ECO:0000256" key="3">
    <source>
        <dbReference type="ARBA" id="ARBA00022833"/>
    </source>
</evidence>
<protein>
    <submittedName>
        <fullName evidence="7">Nuclear protein</fullName>
    </submittedName>
</protein>
<organism evidence="7">
    <name type="scientific">Phaffia rhodozyma</name>
    <name type="common">Yeast</name>
    <name type="synonym">Xanthophyllomyces dendrorhous</name>
    <dbReference type="NCBI Taxonomy" id="264483"/>
    <lineage>
        <taxon>Eukaryota</taxon>
        <taxon>Fungi</taxon>
        <taxon>Dikarya</taxon>
        <taxon>Basidiomycota</taxon>
        <taxon>Agaricomycotina</taxon>
        <taxon>Tremellomycetes</taxon>
        <taxon>Cystofilobasidiales</taxon>
        <taxon>Mrakiaceae</taxon>
        <taxon>Phaffia</taxon>
    </lineage>
</organism>
<dbReference type="InterPro" id="IPR000058">
    <property type="entry name" value="Znf_AN1"/>
</dbReference>
<accession>A0A0F7SRD4</accession>
<keyword evidence="1" id="KW-0479">Metal-binding</keyword>
<name>A0A0F7SRD4_PHARH</name>
<dbReference type="Pfam" id="PF01428">
    <property type="entry name" value="zf-AN1"/>
    <property type="match status" value="1"/>
</dbReference>
<keyword evidence="2 4" id="KW-0863">Zinc-finger</keyword>
<dbReference type="PROSITE" id="PS51039">
    <property type="entry name" value="ZF_AN1"/>
    <property type="match status" value="1"/>
</dbReference>
<keyword evidence="3" id="KW-0862">Zinc</keyword>
<evidence type="ECO:0000313" key="7">
    <source>
        <dbReference type="EMBL" id="CED82618.1"/>
    </source>
</evidence>
<feature type="region of interest" description="Disordered" evidence="5">
    <location>
        <begin position="28"/>
        <end position="59"/>
    </location>
</feature>
<evidence type="ECO:0000256" key="1">
    <source>
        <dbReference type="ARBA" id="ARBA00022723"/>
    </source>
</evidence>
<dbReference type="AlphaFoldDB" id="A0A0F7SRD4"/>
<dbReference type="SUPFAM" id="SSF118310">
    <property type="entry name" value="AN1-like Zinc finger"/>
    <property type="match status" value="1"/>
</dbReference>
<feature type="domain" description="AN1-type" evidence="6">
    <location>
        <begin position="43"/>
        <end position="98"/>
    </location>
</feature>
<dbReference type="InterPro" id="IPR035896">
    <property type="entry name" value="AN1-like_Znf"/>
</dbReference>
<dbReference type="SMART" id="SM00154">
    <property type="entry name" value="ZnF_AN1"/>
    <property type="match status" value="1"/>
</dbReference>
<evidence type="ECO:0000256" key="5">
    <source>
        <dbReference type="SAM" id="MobiDB-lite"/>
    </source>
</evidence>
<evidence type="ECO:0000256" key="4">
    <source>
        <dbReference type="PROSITE-ProRule" id="PRU00449"/>
    </source>
</evidence>
<dbReference type="Gene3D" id="4.10.1110.10">
    <property type="entry name" value="AN1-like Zinc finger"/>
    <property type="match status" value="1"/>
</dbReference>
<reference evidence="7" key="1">
    <citation type="submission" date="2014-08" db="EMBL/GenBank/DDBJ databases">
        <authorList>
            <person name="Sharma Rahul"/>
            <person name="Thines Marco"/>
        </authorList>
    </citation>
    <scope>NUCLEOTIDE SEQUENCE</scope>
</reference>
<sequence>MIAGSTVEVYAPAKRRCQFKTLVLLPASSPSSPAAATNGASPPPATDKKEEPASASSVQCPNPAVRLIGTCPHCSYNFCSTHRLPEEHKCSHLQQCRDAAFEANRARLESERTVARKVAQT</sequence>
<feature type="compositionally biased region" description="Low complexity" evidence="5">
    <location>
        <begin position="28"/>
        <end position="40"/>
    </location>
</feature>
<dbReference type="GO" id="GO:0008270">
    <property type="term" value="F:zinc ion binding"/>
    <property type="evidence" value="ECO:0007669"/>
    <property type="project" value="UniProtKB-KW"/>
</dbReference>
<dbReference type="EMBL" id="LN483124">
    <property type="protein sequence ID" value="CED82618.1"/>
    <property type="molecule type" value="Genomic_DNA"/>
</dbReference>
<proteinExistence type="predicted"/>
<evidence type="ECO:0000256" key="2">
    <source>
        <dbReference type="ARBA" id="ARBA00022771"/>
    </source>
</evidence>
<evidence type="ECO:0000259" key="6">
    <source>
        <dbReference type="PROSITE" id="PS51039"/>
    </source>
</evidence>